<dbReference type="InterPro" id="IPR001227">
    <property type="entry name" value="Ac_transferase_dom_sf"/>
</dbReference>
<dbReference type="Pfam" id="PF00698">
    <property type="entry name" value="Acyl_transf_1"/>
    <property type="match status" value="1"/>
</dbReference>
<evidence type="ECO:0000256" key="8">
    <source>
        <dbReference type="ARBA" id="ARBA00023268"/>
    </source>
</evidence>
<keyword evidence="2" id="KW-0444">Lipid biosynthesis</keyword>
<evidence type="ECO:0000256" key="4">
    <source>
        <dbReference type="ARBA" id="ARBA00022857"/>
    </source>
</evidence>
<dbReference type="InterPro" id="IPR050091">
    <property type="entry name" value="PKS_NRPS_Biosynth_Enz"/>
</dbReference>
<name>A0AAE1D844_9GAST</name>
<dbReference type="EMBL" id="JAWDGP010004939">
    <property type="protein sequence ID" value="KAK3760846.1"/>
    <property type="molecule type" value="Genomic_DNA"/>
</dbReference>
<comment type="caution">
    <text evidence="10">The sequence shown here is derived from an EMBL/GenBank/DDBJ whole genome shotgun (WGS) entry which is preliminary data.</text>
</comment>
<keyword evidence="6" id="KW-0443">Lipid metabolism</keyword>
<evidence type="ECO:0000256" key="7">
    <source>
        <dbReference type="ARBA" id="ARBA00023160"/>
    </source>
</evidence>
<organism evidence="10 11">
    <name type="scientific">Elysia crispata</name>
    <name type="common">lettuce slug</name>
    <dbReference type="NCBI Taxonomy" id="231223"/>
    <lineage>
        <taxon>Eukaryota</taxon>
        <taxon>Metazoa</taxon>
        <taxon>Spiralia</taxon>
        <taxon>Lophotrochozoa</taxon>
        <taxon>Mollusca</taxon>
        <taxon>Gastropoda</taxon>
        <taxon>Heterobranchia</taxon>
        <taxon>Euthyneura</taxon>
        <taxon>Panpulmonata</taxon>
        <taxon>Sacoglossa</taxon>
        <taxon>Placobranchoidea</taxon>
        <taxon>Plakobranchidae</taxon>
        <taxon>Elysia</taxon>
    </lineage>
</organism>
<feature type="domain" description="Malonyl-CoA:ACP transacylase (MAT)" evidence="9">
    <location>
        <begin position="1"/>
        <end position="291"/>
    </location>
</feature>
<evidence type="ECO:0000313" key="11">
    <source>
        <dbReference type="Proteomes" id="UP001283361"/>
    </source>
</evidence>
<dbReference type="SMART" id="SM00827">
    <property type="entry name" value="PKS_AT"/>
    <property type="match status" value="1"/>
</dbReference>
<reference evidence="10" key="1">
    <citation type="journal article" date="2023" name="G3 (Bethesda)">
        <title>A reference genome for the long-term kleptoplast-retaining sea slug Elysia crispata morphotype clarki.</title>
        <authorList>
            <person name="Eastman K.E."/>
            <person name="Pendleton A.L."/>
            <person name="Shaikh M.A."/>
            <person name="Suttiyut T."/>
            <person name="Ogas R."/>
            <person name="Tomko P."/>
            <person name="Gavelis G."/>
            <person name="Widhalm J.R."/>
            <person name="Wisecaver J.H."/>
        </authorList>
    </citation>
    <scope>NUCLEOTIDE SEQUENCE</scope>
    <source>
        <strain evidence="10">ECLA1</strain>
    </source>
</reference>
<evidence type="ECO:0000256" key="5">
    <source>
        <dbReference type="ARBA" id="ARBA00023002"/>
    </source>
</evidence>
<evidence type="ECO:0000256" key="3">
    <source>
        <dbReference type="ARBA" id="ARBA00022832"/>
    </source>
</evidence>
<evidence type="ECO:0000256" key="1">
    <source>
        <dbReference type="ARBA" id="ARBA00022450"/>
    </source>
</evidence>
<dbReference type="GO" id="GO:0016491">
    <property type="term" value="F:oxidoreductase activity"/>
    <property type="evidence" value="ECO:0007669"/>
    <property type="project" value="UniProtKB-KW"/>
</dbReference>
<evidence type="ECO:0000259" key="9">
    <source>
        <dbReference type="SMART" id="SM00827"/>
    </source>
</evidence>
<evidence type="ECO:0000313" key="10">
    <source>
        <dbReference type="EMBL" id="KAK3760846.1"/>
    </source>
</evidence>
<dbReference type="GO" id="GO:0006633">
    <property type="term" value="P:fatty acid biosynthetic process"/>
    <property type="evidence" value="ECO:0007669"/>
    <property type="project" value="UniProtKB-KW"/>
</dbReference>
<dbReference type="SUPFAM" id="SSF52151">
    <property type="entry name" value="FabD/lysophospholipase-like"/>
    <property type="match status" value="1"/>
</dbReference>
<evidence type="ECO:0000256" key="6">
    <source>
        <dbReference type="ARBA" id="ARBA00023098"/>
    </source>
</evidence>
<keyword evidence="1" id="KW-0596">Phosphopantetheine</keyword>
<keyword evidence="11" id="KW-1185">Reference proteome</keyword>
<dbReference type="InterPro" id="IPR014043">
    <property type="entry name" value="Acyl_transferase_dom"/>
</dbReference>
<dbReference type="GO" id="GO:0004312">
    <property type="term" value="F:fatty acid synthase activity"/>
    <property type="evidence" value="ECO:0007669"/>
    <property type="project" value="TreeGrafter"/>
</dbReference>
<dbReference type="AlphaFoldDB" id="A0AAE1D844"/>
<dbReference type="PANTHER" id="PTHR43775:SF7">
    <property type="entry name" value="FATTY ACID SYNTHASE"/>
    <property type="match status" value="1"/>
</dbReference>
<keyword evidence="8" id="KW-0511">Multifunctional enzyme</keyword>
<dbReference type="Gene3D" id="3.30.70.250">
    <property type="entry name" value="Malonyl-CoA ACP transacylase, ACP-binding"/>
    <property type="match status" value="1"/>
</dbReference>
<keyword evidence="3" id="KW-0276">Fatty acid metabolism</keyword>
<keyword evidence="4" id="KW-0521">NADP</keyword>
<dbReference type="PANTHER" id="PTHR43775">
    <property type="entry name" value="FATTY ACID SYNTHASE"/>
    <property type="match status" value="1"/>
</dbReference>
<dbReference type="InterPro" id="IPR016035">
    <property type="entry name" value="Acyl_Trfase/lysoPLipase"/>
</dbReference>
<evidence type="ECO:0000256" key="2">
    <source>
        <dbReference type="ARBA" id="ARBA00022516"/>
    </source>
</evidence>
<dbReference type="InterPro" id="IPR016036">
    <property type="entry name" value="Malonyl_transacylase_ACP-bd"/>
</dbReference>
<dbReference type="Gene3D" id="3.40.366.10">
    <property type="entry name" value="Malonyl-Coenzyme A Acyl Carrier Protein, domain 2"/>
    <property type="match status" value="1"/>
</dbReference>
<accession>A0AAE1D844</accession>
<keyword evidence="7" id="KW-0275">Fatty acid biosynthesis</keyword>
<keyword evidence="5" id="KW-0560">Oxidoreductase</keyword>
<dbReference type="SUPFAM" id="SSF55048">
    <property type="entry name" value="Probable ACP-binding domain of malonyl-CoA ACP transacylase"/>
    <property type="match status" value="1"/>
</dbReference>
<dbReference type="Proteomes" id="UP001283361">
    <property type="component" value="Unassembled WGS sequence"/>
</dbReference>
<protein>
    <recommendedName>
        <fullName evidence="9">Malonyl-CoA:ACP transacylase (MAT) domain-containing protein</fullName>
    </recommendedName>
</protein>
<proteinExistence type="predicted"/>
<gene>
    <name evidence="10" type="ORF">RRG08_034689</name>
</gene>
<sequence length="304" mass="33122">MGSQWVGMGRSLMALDIFRNSMEECRKALEPFGVNLLDLIMNGSEDSLKSIVAPFICIAAVQVALTDLLFSMGIKPDGIVGHSLGEGSCAYADGCHTRRETMLSAYFRGQSVVDSNVGPGKMAAVGLTWEEAREQCPAGVIPACHNAVDSVTISGSAKEMTKFIEALSARGVFVKEVNSNNVSYHSHFMEPVSARLKAALDKHLTSNKPRSKKWVSTSLPEHMWDSPIAHYAKGDYQANNLRSPVLFYEGLQKVPKNALLLEVAPIGLLQPVMKRTVGPDCISVGLQKRNHDKNLELFFTALGK</sequence>